<sequence>MGWRKFQKWSSFTFFMVYGLVITSIICFLGYIIWYALSDKEAISSSIFINQIALIMAFVSLSGILMSLLSALDMHKKKKFKATTLCPHCRHNVVINLVEE</sequence>
<keyword evidence="1" id="KW-1133">Transmembrane helix</keyword>
<protein>
    <submittedName>
        <fullName evidence="2">Uncharacterized protein</fullName>
    </submittedName>
</protein>
<evidence type="ECO:0000313" key="2">
    <source>
        <dbReference type="EMBL" id="MCU6793300.1"/>
    </source>
</evidence>
<comment type="caution">
    <text evidence="2">The sequence shown here is derived from an EMBL/GenBank/DDBJ whole genome shotgun (WGS) entry which is preliminary data.</text>
</comment>
<keyword evidence="1" id="KW-0472">Membrane</keyword>
<feature type="transmembrane region" description="Helical" evidence="1">
    <location>
        <begin position="48"/>
        <end position="72"/>
    </location>
</feature>
<evidence type="ECO:0000256" key="1">
    <source>
        <dbReference type="SAM" id="Phobius"/>
    </source>
</evidence>
<dbReference type="EMBL" id="JAOQIO010000043">
    <property type="protein sequence ID" value="MCU6793300.1"/>
    <property type="molecule type" value="Genomic_DNA"/>
</dbReference>
<dbReference type="Proteomes" id="UP001652445">
    <property type="component" value="Unassembled WGS sequence"/>
</dbReference>
<name>A0ABT2UFA9_9BACL</name>
<evidence type="ECO:0000313" key="3">
    <source>
        <dbReference type="Proteomes" id="UP001652445"/>
    </source>
</evidence>
<keyword evidence="1" id="KW-0812">Transmembrane</keyword>
<gene>
    <name evidence="2" type="ORF">OB236_14380</name>
</gene>
<reference evidence="2 3" key="1">
    <citation type="submission" date="2022-09" db="EMBL/GenBank/DDBJ databases">
        <authorList>
            <person name="Han X.L."/>
            <person name="Wang Q."/>
            <person name="Lu T."/>
        </authorList>
    </citation>
    <scope>NUCLEOTIDE SEQUENCE [LARGE SCALE GENOMIC DNA]</scope>
    <source>
        <strain evidence="2 3">WQ 127069</strain>
    </source>
</reference>
<dbReference type="RefSeq" id="WP_262684607.1">
    <property type="nucleotide sequence ID" value="NZ_JAOQIO010000043.1"/>
</dbReference>
<feature type="transmembrane region" description="Helical" evidence="1">
    <location>
        <begin position="12"/>
        <end position="36"/>
    </location>
</feature>
<proteinExistence type="predicted"/>
<accession>A0ABT2UFA9</accession>
<organism evidence="2 3">
    <name type="scientific">Paenibacillus baimaensis</name>
    <dbReference type="NCBI Taxonomy" id="2982185"/>
    <lineage>
        <taxon>Bacteria</taxon>
        <taxon>Bacillati</taxon>
        <taxon>Bacillota</taxon>
        <taxon>Bacilli</taxon>
        <taxon>Bacillales</taxon>
        <taxon>Paenibacillaceae</taxon>
        <taxon>Paenibacillus</taxon>
    </lineage>
</organism>
<keyword evidence="3" id="KW-1185">Reference proteome</keyword>